<organism evidence="7 8">
    <name type="scientific">Linum trigynum</name>
    <dbReference type="NCBI Taxonomy" id="586398"/>
    <lineage>
        <taxon>Eukaryota</taxon>
        <taxon>Viridiplantae</taxon>
        <taxon>Streptophyta</taxon>
        <taxon>Embryophyta</taxon>
        <taxon>Tracheophyta</taxon>
        <taxon>Spermatophyta</taxon>
        <taxon>Magnoliopsida</taxon>
        <taxon>eudicotyledons</taxon>
        <taxon>Gunneridae</taxon>
        <taxon>Pentapetalae</taxon>
        <taxon>rosids</taxon>
        <taxon>fabids</taxon>
        <taxon>Malpighiales</taxon>
        <taxon>Linaceae</taxon>
        <taxon>Linum</taxon>
    </lineage>
</organism>
<dbReference type="InterPro" id="IPR004864">
    <property type="entry name" value="LEA_2"/>
</dbReference>
<dbReference type="Pfam" id="PF03168">
    <property type="entry name" value="LEA_2"/>
    <property type="match status" value="1"/>
</dbReference>
<dbReference type="GO" id="GO:0005886">
    <property type="term" value="C:plasma membrane"/>
    <property type="evidence" value="ECO:0007669"/>
    <property type="project" value="TreeGrafter"/>
</dbReference>
<evidence type="ECO:0000256" key="4">
    <source>
        <dbReference type="ARBA" id="ARBA00023136"/>
    </source>
</evidence>
<feature type="transmembrane region" description="Helical" evidence="5">
    <location>
        <begin position="84"/>
        <end position="113"/>
    </location>
</feature>
<comment type="subcellular location">
    <subcellularLocation>
        <location evidence="1">Membrane</location>
        <topology evidence="1">Single-pass membrane protein</topology>
    </subcellularLocation>
</comment>
<evidence type="ECO:0000259" key="6">
    <source>
        <dbReference type="Pfam" id="PF03168"/>
    </source>
</evidence>
<dbReference type="GO" id="GO:0098542">
    <property type="term" value="P:defense response to other organism"/>
    <property type="evidence" value="ECO:0007669"/>
    <property type="project" value="InterPro"/>
</dbReference>
<feature type="domain" description="Late embryogenesis abundant protein LEA-2 subgroup" evidence="6">
    <location>
        <begin position="149"/>
        <end position="238"/>
    </location>
</feature>
<dbReference type="PANTHER" id="PTHR31234">
    <property type="entry name" value="LATE EMBRYOGENESIS ABUNDANT (LEA) HYDROXYPROLINE-RICH GLYCOPROTEIN FAMILY"/>
    <property type="match status" value="1"/>
</dbReference>
<dbReference type="EMBL" id="OZ034818">
    <property type="protein sequence ID" value="CAL1391143.1"/>
    <property type="molecule type" value="Genomic_DNA"/>
</dbReference>
<dbReference type="PANTHER" id="PTHR31234:SF42">
    <property type="entry name" value="LATE EMBRYOGENESIS ABUNDANT (LEA) HYDROXYPROLINE-RICH GLYCOPROTEIN FAMILY"/>
    <property type="match status" value="1"/>
</dbReference>
<keyword evidence="4 5" id="KW-0472">Membrane</keyword>
<name>A0AAV2EYL1_9ROSI</name>
<evidence type="ECO:0000256" key="3">
    <source>
        <dbReference type="ARBA" id="ARBA00022989"/>
    </source>
</evidence>
<accession>A0AAV2EYL1</accession>
<keyword evidence="2 5" id="KW-0812">Transmembrane</keyword>
<protein>
    <recommendedName>
        <fullName evidence="6">Late embryogenesis abundant protein LEA-2 subgroup domain-containing protein</fullName>
    </recommendedName>
</protein>
<evidence type="ECO:0000313" key="7">
    <source>
        <dbReference type="EMBL" id="CAL1391143.1"/>
    </source>
</evidence>
<evidence type="ECO:0000313" key="8">
    <source>
        <dbReference type="Proteomes" id="UP001497516"/>
    </source>
</evidence>
<evidence type="ECO:0000256" key="5">
    <source>
        <dbReference type="SAM" id="Phobius"/>
    </source>
</evidence>
<evidence type="ECO:0000256" key="2">
    <source>
        <dbReference type="ARBA" id="ARBA00022692"/>
    </source>
</evidence>
<proteinExistence type="predicted"/>
<evidence type="ECO:0000256" key="1">
    <source>
        <dbReference type="ARBA" id="ARBA00004167"/>
    </source>
</evidence>
<sequence>MMQALPSPPPPLSLQHQLQPLPEKETTTAISLNQIIVSKQAGRHQQSSPREVLPYSETKLVPFAQTRLLAPKQPILQPRRTNPLIWFGAILCLIFSLLLIFFGIATLILYLVVKPKHPVFDVPNASLNGIYFDSPEFFNGDLTFLANFSNPNHKLDVRFEHVDIEVYFSNRLIGTQALQPFTQRPREIRLQAVRVISSLVYLPQNSAVELQKQVLSNKVNYNIRATFKLKAILGLFHYNYWLHGRCETAISGPPTGVLVARSCNTNR</sequence>
<gene>
    <name evidence="7" type="ORF">LTRI10_LOCUS31886</name>
</gene>
<dbReference type="InterPro" id="IPR044839">
    <property type="entry name" value="NDR1-like"/>
</dbReference>
<keyword evidence="3 5" id="KW-1133">Transmembrane helix</keyword>
<dbReference type="AlphaFoldDB" id="A0AAV2EYL1"/>
<keyword evidence="8" id="KW-1185">Reference proteome</keyword>
<reference evidence="7 8" key="1">
    <citation type="submission" date="2024-04" db="EMBL/GenBank/DDBJ databases">
        <authorList>
            <person name="Fracassetti M."/>
        </authorList>
    </citation>
    <scope>NUCLEOTIDE SEQUENCE [LARGE SCALE GENOMIC DNA]</scope>
</reference>
<dbReference type="Proteomes" id="UP001497516">
    <property type="component" value="Chromosome 5"/>
</dbReference>